<dbReference type="InterPro" id="IPR036249">
    <property type="entry name" value="Thioredoxin-like_sf"/>
</dbReference>
<feature type="region of interest" description="Disordered" evidence="1">
    <location>
        <begin position="1"/>
        <end position="29"/>
    </location>
</feature>
<feature type="compositionally biased region" description="Polar residues" evidence="1">
    <location>
        <begin position="1"/>
        <end position="11"/>
    </location>
</feature>
<evidence type="ECO:0000259" key="2">
    <source>
        <dbReference type="Pfam" id="PF13462"/>
    </source>
</evidence>
<dbReference type="Pfam" id="PF13462">
    <property type="entry name" value="Thioredoxin_4"/>
    <property type="match status" value="1"/>
</dbReference>
<proteinExistence type="predicted"/>
<dbReference type="InterPro" id="IPR012336">
    <property type="entry name" value="Thioredoxin-like_fold"/>
</dbReference>
<sequence length="277" mass="29729">MSSRNSWQNKQSARERLKADRERAARRSKLRRRLGIGAVAVAAVAAAAAGVVFAGSASGSGEGDNWARIPADAASKPLKTPKNVATDGITVPYGDPHNANVLSVYEDPRCSICKMFEQTDGDEVRRLADQGKYRVEYHSATFLDRSADESGSRTALAALGAALDQGGVPKYLAYKKVLFENQPEEQTDRFADTDYPLELAGKVPGLKTPAFEREVREGMFVPWAVKTGKAFNDAKARDGKPIGGTPTVLLNGARLNVLTQTGPVAPTGFAAEVERAH</sequence>
<dbReference type="SUPFAM" id="SSF52833">
    <property type="entry name" value="Thioredoxin-like"/>
    <property type="match status" value="1"/>
</dbReference>
<dbReference type="Gene3D" id="3.40.30.10">
    <property type="entry name" value="Glutaredoxin"/>
    <property type="match status" value="1"/>
</dbReference>
<protein>
    <submittedName>
        <fullName evidence="3">Thioredoxin domain-containing protein</fullName>
    </submittedName>
</protein>
<evidence type="ECO:0000313" key="3">
    <source>
        <dbReference type="EMBL" id="MDF2255370.1"/>
    </source>
</evidence>
<comment type="caution">
    <text evidence="3">The sequence shown here is derived from an EMBL/GenBank/DDBJ whole genome shotgun (WGS) entry which is preliminary data.</text>
</comment>
<name>A0ABT5YUW6_9ACTN</name>
<feature type="compositionally biased region" description="Basic and acidic residues" evidence="1">
    <location>
        <begin position="12"/>
        <end position="25"/>
    </location>
</feature>
<gene>
    <name evidence="3" type="ORF">P2L57_06420</name>
</gene>
<keyword evidence="4" id="KW-1185">Reference proteome</keyword>
<accession>A0ABT5YUW6</accession>
<evidence type="ECO:0000313" key="4">
    <source>
        <dbReference type="Proteomes" id="UP001220022"/>
    </source>
</evidence>
<reference evidence="3 4" key="1">
    <citation type="submission" date="2023-03" db="EMBL/GenBank/DDBJ databases">
        <title>Draft genome sequence of type strain Streptomyces ferralitis JCM 14344.</title>
        <authorList>
            <person name="Klaysubun C."/>
            <person name="Duangmal K."/>
        </authorList>
    </citation>
    <scope>NUCLEOTIDE SEQUENCE [LARGE SCALE GENOMIC DNA]</scope>
    <source>
        <strain evidence="3 4">JCM 14344</strain>
    </source>
</reference>
<evidence type="ECO:0000256" key="1">
    <source>
        <dbReference type="SAM" id="MobiDB-lite"/>
    </source>
</evidence>
<dbReference type="EMBL" id="JARHTQ010000003">
    <property type="protein sequence ID" value="MDF2255370.1"/>
    <property type="molecule type" value="Genomic_DNA"/>
</dbReference>
<dbReference type="Proteomes" id="UP001220022">
    <property type="component" value="Unassembled WGS sequence"/>
</dbReference>
<dbReference type="RefSeq" id="WP_275809663.1">
    <property type="nucleotide sequence ID" value="NZ_BAAANM010000011.1"/>
</dbReference>
<feature type="domain" description="Thioredoxin-like fold" evidence="2">
    <location>
        <begin position="91"/>
        <end position="256"/>
    </location>
</feature>
<organism evidence="3 4">
    <name type="scientific">Streptantibioticus ferralitis</name>
    <dbReference type="NCBI Taxonomy" id="236510"/>
    <lineage>
        <taxon>Bacteria</taxon>
        <taxon>Bacillati</taxon>
        <taxon>Actinomycetota</taxon>
        <taxon>Actinomycetes</taxon>
        <taxon>Kitasatosporales</taxon>
        <taxon>Streptomycetaceae</taxon>
        <taxon>Streptantibioticus</taxon>
    </lineage>
</organism>